<name>A0A8H7D948_9AGAR</name>
<gene>
    <name evidence="7" type="ORF">MSAN_00984800</name>
</gene>
<dbReference type="InterPro" id="IPR022043">
    <property type="entry name" value="CAF1A_DD"/>
</dbReference>
<evidence type="ECO:0000259" key="6">
    <source>
        <dbReference type="Pfam" id="PF12253"/>
    </source>
</evidence>
<keyword evidence="8" id="KW-1185">Reference proteome</keyword>
<feature type="region of interest" description="Disordered" evidence="5">
    <location>
        <begin position="120"/>
        <end position="140"/>
    </location>
</feature>
<dbReference type="Pfam" id="PF12253">
    <property type="entry name" value="CAF1A_dimeriz"/>
    <property type="match status" value="1"/>
</dbReference>
<comment type="subcellular location">
    <subcellularLocation>
        <location evidence="1">Nucleus</location>
    </subcellularLocation>
</comment>
<organism evidence="7 8">
    <name type="scientific">Mycena sanguinolenta</name>
    <dbReference type="NCBI Taxonomy" id="230812"/>
    <lineage>
        <taxon>Eukaryota</taxon>
        <taxon>Fungi</taxon>
        <taxon>Dikarya</taxon>
        <taxon>Basidiomycota</taxon>
        <taxon>Agaricomycotina</taxon>
        <taxon>Agaricomycetes</taxon>
        <taxon>Agaricomycetidae</taxon>
        <taxon>Agaricales</taxon>
        <taxon>Marasmiineae</taxon>
        <taxon>Mycenaceae</taxon>
        <taxon>Mycena</taxon>
    </lineage>
</organism>
<sequence>MSLSHPPPPAASSCDMNTASKLPASTDANGGPIEKTSIAELKSGKVIFKQKPISFEKHSETLQEIVKFREMLEERHARKADPLTSIPEEYKPVIAKLVHESDKTLSALSKHILQELLPVQDEDEDEDDSSPPPLSLQGVESGIKSVATRNNYGLDGLPGVKAPAAVCVWRWEAKPAYLDWLPKNAREKAENRMAERTQAKLDLKAIFDLLPKDEQDSIVDPKGTAAAKAASASASGSNTIDLTGDDMKSSSQSSKKAKENEENESSSAPKRSKKTVDPEKAAKEKEKQEKKAAKAEREQKEKNAQNKAQSFMQGFLKGGKASRASPARAAEPEGITSSPNLSQFHKTFRPFVVKKDTTLAPVNWFTFQKAKRPALTYDGDVIVIDEDTTQPSVHVNVTKMSAKERLQSTLRNLPPPPQSRNIRTRLVREIPGKASVTPLKTKSGVSVRDLTAQLTEAEVAGDDNVVRSILTQLSDRDIVPAKVFIFTEDARPGYFGTWTRDSRIIGPRTPFARDATVFDYAYDSGEEWEEEPAGDDIIDDGEDEDGESDDADSDMDSWLVDDDGEPPSPALSRGGSPVFPTLPAPAKRKSESEDQKLVKKRKVVVPLVPFVKGPSWEQVVGQCEYNMFNPYRIQLFNDTPFPIDPFTFVSQTTENVHRPSKKDGFVVPSLPDRLVGTTPAQPDQSSLQPVVVAPKRTASAPKTVFPEEHLTHLLDKITSAATPSLPILVDLVYQDLREHKVKKNSIEAKIREVAEKCKMKKVWIVKGDV</sequence>
<feature type="region of interest" description="Disordered" evidence="5">
    <location>
        <begin position="1"/>
        <end position="33"/>
    </location>
</feature>
<keyword evidence="3" id="KW-0234">DNA repair</keyword>
<dbReference type="OrthoDB" id="440676at2759"/>
<dbReference type="PANTHER" id="PTHR15272:SF0">
    <property type="entry name" value="CHROMATIN ASSEMBLY FACTOR 1 SUBUNIT A"/>
    <property type="match status" value="1"/>
</dbReference>
<dbReference type="Proteomes" id="UP000623467">
    <property type="component" value="Unassembled WGS sequence"/>
</dbReference>
<dbReference type="AlphaFoldDB" id="A0A8H7D948"/>
<keyword evidence="4" id="KW-0539">Nucleus</keyword>
<feature type="compositionally biased region" description="Pro residues" evidence="5">
    <location>
        <begin position="1"/>
        <end position="10"/>
    </location>
</feature>
<feature type="compositionally biased region" description="Low complexity" evidence="5">
    <location>
        <begin position="228"/>
        <end position="237"/>
    </location>
</feature>
<dbReference type="GO" id="GO:0006334">
    <property type="term" value="P:nucleosome assembly"/>
    <property type="evidence" value="ECO:0007669"/>
    <property type="project" value="TreeGrafter"/>
</dbReference>
<feature type="compositionally biased region" description="Acidic residues" evidence="5">
    <location>
        <begin position="120"/>
        <end position="129"/>
    </location>
</feature>
<feature type="domain" description="Chromatin assembly factor 1 subunit A dimerization" evidence="6">
    <location>
        <begin position="482"/>
        <end position="553"/>
    </location>
</feature>
<evidence type="ECO:0000256" key="5">
    <source>
        <dbReference type="SAM" id="MobiDB-lite"/>
    </source>
</evidence>
<evidence type="ECO:0000256" key="1">
    <source>
        <dbReference type="ARBA" id="ARBA00004123"/>
    </source>
</evidence>
<accession>A0A8H7D948</accession>
<feature type="compositionally biased region" description="Basic and acidic residues" evidence="5">
    <location>
        <begin position="274"/>
        <end position="304"/>
    </location>
</feature>
<reference evidence="7" key="1">
    <citation type="submission" date="2020-05" db="EMBL/GenBank/DDBJ databases">
        <title>Mycena genomes resolve the evolution of fungal bioluminescence.</title>
        <authorList>
            <person name="Tsai I.J."/>
        </authorList>
    </citation>
    <scope>NUCLEOTIDE SEQUENCE</scope>
    <source>
        <strain evidence="7">160909Yilan</strain>
    </source>
</reference>
<keyword evidence="2" id="KW-0227">DNA damage</keyword>
<feature type="region of interest" description="Disordered" evidence="5">
    <location>
        <begin position="228"/>
        <end position="342"/>
    </location>
</feature>
<dbReference type="GO" id="GO:0006281">
    <property type="term" value="P:DNA repair"/>
    <property type="evidence" value="ECO:0007669"/>
    <property type="project" value="UniProtKB-KW"/>
</dbReference>
<evidence type="ECO:0000256" key="3">
    <source>
        <dbReference type="ARBA" id="ARBA00023204"/>
    </source>
</evidence>
<dbReference type="GO" id="GO:0033186">
    <property type="term" value="C:CAF-1 complex"/>
    <property type="evidence" value="ECO:0007669"/>
    <property type="project" value="TreeGrafter"/>
</dbReference>
<dbReference type="EMBL" id="JACAZH010000007">
    <property type="protein sequence ID" value="KAF7363296.1"/>
    <property type="molecule type" value="Genomic_DNA"/>
</dbReference>
<dbReference type="GO" id="GO:0005634">
    <property type="term" value="C:nucleus"/>
    <property type="evidence" value="ECO:0007669"/>
    <property type="project" value="UniProtKB-SubCell"/>
</dbReference>
<comment type="caution">
    <text evidence="7">The sequence shown here is derived from an EMBL/GenBank/DDBJ whole genome shotgun (WGS) entry which is preliminary data.</text>
</comment>
<feature type="compositionally biased region" description="Acidic residues" evidence="5">
    <location>
        <begin position="525"/>
        <end position="565"/>
    </location>
</feature>
<feature type="compositionally biased region" description="Low complexity" evidence="5">
    <location>
        <begin position="321"/>
        <end position="333"/>
    </location>
</feature>
<protein>
    <recommendedName>
        <fullName evidence="6">Chromatin assembly factor 1 subunit A dimerization domain-containing protein</fullName>
    </recommendedName>
</protein>
<evidence type="ECO:0000256" key="2">
    <source>
        <dbReference type="ARBA" id="ARBA00022763"/>
    </source>
</evidence>
<dbReference type="PANTHER" id="PTHR15272">
    <property type="entry name" value="CHROMATIN ASSEMBLY FACTOR 1 SUBUNIT A CAF-1 SUBUNIT A"/>
    <property type="match status" value="1"/>
</dbReference>
<evidence type="ECO:0000313" key="7">
    <source>
        <dbReference type="EMBL" id="KAF7363296.1"/>
    </source>
</evidence>
<evidence type="ECO:0000256" key="4">
    <source>
        <dbReference type="ARBA" id="ARBA00023242"/>
    </source>
</evidence>
<proteinExistence type="predicted"/>
<evidence type="ECO:0000313" key="8">
    <source>
        <dbReference type="Proteomes" id="UP000623467"/>
    </source>
</evidence>
<feature type="region of interest" description="Disordered" evidence="5">
    <location>
        <begin position="525"/>
        <end position="595"/>
    </location>
</feature>